<dbReference type="PANTHER" id="PTHR10900">
    <property type="entry name" value="PERIOSTIN-RELATED"/>
    <property type="match status" value="1"/>
</dbReference>
<comment type="caution">
    <text evidence="3">The sequence shown here is derived from an EMBL/GenBank/DDBJ whole genome shotgun (WGS) entry which is preliminary data.</text>
</comment>
<feature type="chain" id="PRO_5047142414" evidence="1">
    <location>
        <begin position="24"/>
        <end position="194"/>
    </location>
</feature>
<dbReference type="EMBL" id="JBBUKT010000003">
    <property type="protein sequence ID" value="MEK7950924.1"/>
    <property type="molecule type" value="Genomic_DNA"/>
</dbReference>
<sequence>MKTKITRLALLLAIGSLMPVAYAQEKTTKEKETKTTVVEEKVVVGPEKGSIAAALGDSATFSILTKALQVTGLDATLGSHKGTFTIFAPTDEAFSKLPAGTLDKLMLPENNEKLRSLLLFHVLPGSFAMADLKNGEIKTMNGEKVEIDIKSDTKQVEDSKIFKSDVVATNGIIHSVDKVMVPHSLDGFAKLDEK</sequence>
<accession>A0ABU9AT51</accession>
<keyword evidence="1" id="KW-0732">Signal</keyword>
<evidence type="ECO:0000256" key="1">
    <source>
        <dbReference type="SAM" id="SignalP"/>
    </source>
</evidence>
<evidence type="ECO:0000313" key="4">
    <source>
        <dbReference type="Proteomes" id="UP001371305"/>
    </source>
</evidence>
<dbReference type="InterPro" id="IPR050904">
    <property type="entry name" value="Adhesion/Biosynth-related"/>
</dbReference>
<organism evidence="3 4">
    <name type="scientific">Luteolibacter soli</name>
    <dbReference type="NCBI Taxonomy" id="3135280"/>
    <lineage>
        <taxon>Bacteria</taxon>
        <taxon>Pseudomonadati</taxon>
        <taxon>Verrucomicrobiota</taxon>
        <taxon>Verrucomicrobiia</taxon>
        <taxon>Verrucomicrobiales</taxon>
        <taxon>Verrucomicrobiaceae</taxon>
        <taxon>Luteolibacter</taxon>
    </lineage>
</organism>
<dbReference type="RefSeq" id="WP_341404525.1">
    <property type="nucleotide sequence ID" value="NZ_JBBUKT010000003.1"/>
</dbReference>
<dbReference type="InterPro" id="IPR000782">
    <property type="entry name" value="FAS1_domain"/>
</dbReference>
<evidence type="ECO:0000313" key="3">
    <source>
        <dbReference type="EMBL" id="MEK7950924.1"/>
    </source>
</evidence>
<gene>
    <name evidence="3" type="ORF">WKV53_10470</name>
</gene>
<dbReference type="InterPro" id="IPR036378">
    <property type="entry name" value="FAS1_dom_sf"/>
</dbReference>
<feature type="signal peptide" evidence="1">
    <location>
        <begin position="1"/>
        <end position="23"/>
    </location>
</feature>
<dbReference type="Proteomes" id="UP001371305">
    <property type="component" value="Unassembled WGS sequence"/>
</dbReference>
<keyword evidence="4" id="KW-1185">Reference proteome</keyword>
<dbReference type="PROSITE" id="PS50213">
    <property type="entry name" value="FAS1"/>
    <property type="match status" value="1"/>
</dbReference>
<evidence type="ECO:0000259" key="2">
    <source>
        <dbReference type="PROSITE" id="PS50213"/>
    </source>
</evidence>
<dbReference type="SUPFAM" id="SSF82153">
    <property type="entry name" value="FAS1 domain"/>
    <property type="match status" value="1"/>
</dbReference>
<dbReference type="Gene3D" id="2.30.180.10">
    <property type="entry name" value="FAS1 domain"/>
    <property type="match status" value="1"/>
</dbReference>
<proteinExistence type="predicted"/>
<name>A0ABU9AT51_9BACT</name>
<feature type="domain" description="FAS1" evidence="2">
    <location>
        <begin position="48"/>
        <end position="180"/>
    </location>
</feature>
<dbReference type="PANTHER" id="PTHR10900:SF77">
    <property type="entry name" value="FI19380P1"/>
    <property type="match status" value="1"/>
</dbReference>
<protein>
    <submittedName>
        <fullName evidence="3">Fasciclin domain-containing protein</fullName>
    </submittedName>
</protein>
<dbReference type="SMART" id="SM00554">
    <property type="entry name" value="FAS1"/>
    <property type="match status" value="1"/>
</dbReference>
<reference evidence="3 4" key="1">
    <citation type="submission" date="2024-04" db="EMBL/GenBank/DDBJ databases">
        <title>Luteolibacter sp. isolated from soil.</title>
        <authorList>
            <person name="An J."/>
        </authorList>
    </citation>
    <scope>NUCLEOTIDE SEQUENCE [LARGE SCALE GENOMIC DNA]</scope>
    <source>
        <strain evidence="3 4">Y139</strain>
    </source>
</reference>
<dbReference type="Pfam" id="PF02469">
    <property type="entry name" value="Fasciclin"/>
    <property type="match status" value="1"/>
</dbReference>